<accession>A0A5M4AYX1</accession>
<protein>
    <recommendedName>
        <fullName evidence="2">Outer membrane protein beta-barrel domain-containing protein</fullName>
    </recommendedName>
</protein>
<dbReference type="Pfam" id="PF13505">
    <property type="entry name" value="OMP_b-brl"/>
    <property type="match status" value="1"/>
</dbReference>
<name>A0A5M4AYX1_9BACT</name>
<keyword evidence="1" id="KW-0732">Signal</keyword>
<sequence length="189" mass="20600">MMLLSFIIGSTQARDRKHEFSVSAGALTTNDILDLYTSVLTTTFTMGYYKEENKDISAAYGASYKYYLTKRFSLGADFTYQSMTADAVSGDQQVGTTDKSFYTFAARADFNYVANPAFKLYSGIGIGFTQINQEYTPNSSGDTPNTVNEGTINFQINALGIKVGRGFGAFLEGGFGYRGIVNVGLFAAF</sequence>
<dbReference type="InterPro" id="IPR011250">
    <property type="entry name" value="OMP/PagP_B-barrel"/>
</dbReference>
<gene>
    <name evidence="3" type="ORF">PbJCM13498_16790</name>
</gene>
<keyword evidence="4" id="KW-1185">Reference proteome</keyword>
<feature type="domain" description="Outer membrane protein beta-barrel" evidence="2">
    <location>
        <begin position="3"/>
        <end position="171"/>
    </location>
</feature>
<dbReference type="Proteomes" id="UP000391834">
    <property type="component" value="Unassembled WGS sequence"/>
</dbReference>
<evidence type="ECO:0000313" key="3">
    <source>
        <dbReference type="EMBL" id="GET32816.1"/>
    </source>
</evidence>
<dbReference type="InterPro" id="IPR027385">
    <property type="entry name" value="Beta-barrel_OMP"/>
</dbReference>
<dbReference type="EMBL" id="BLAX01000001">
    <property type="protein sequence ID" value="GET32816.1"/>
    <property type="molecule type" value="Genomic_DNA"/>
</dbReference>
<evidence type="ECO:0000313" key="4">
    <source>
        <dbReference type="Proteomes" id="UP000391834"/>
    </source>
</evidence>
<proteinExistence type="predicted"/>
<dbReference type="SUPFAM" id="SSF56925">
    <property type="entry name" value="OMPA-like"/>
    <property type="match status" value="1"/>
</dbReference>
<evidence type="ECO:0000259" key="2">
    <source>
        <dbReference type="Pfam" id="PF13505"/>
    </source>
</evidence>
<comment type="caution">
    <text evidence="3">The sequence shown here is derived from an EMBL/GenBank/DDBJ whole genome shotgun (WGS) entry which is preliminary data.</text>
</comment>
<evidence type="ECO:0000256" key="1">
    <source>
        <dbReference type="ARBA" id="ARBA00022729"/>
    </source>
</evidence>
<organism evidence="3 4">
    <name type="scientific">Prolixibacter bellariivorans</name>
    <dbReference type="NCBI Taxonomy" id="314319"/>
    <lineage>
        <taxon>Bacteria</taxon>
        <taxon>Pseudomonadati</taxon>
        <taxon>Bacteroidota</taxon>
        <taxon>Bacteroidia</taxon>
        <taxon>Marinilabiliales</taxon>
        <taxon>Prolixibacteraceae</taxon>
        <taxon>Prolixibacter</taxon>
    </lineage>
</organism>
<dbReference type="AlphaFoldDB" id="A0A5M4AYX1"/>
<dbReference type="Gene3D" id="2.40.160.20">
    <property type="match status" value="1"/>
</dbReference>
<reference evidence="3 4" key="1">
    <citation type="submission" date="2019-10" db="EMBL/GenBank/DDBJ databases">
        <title>Prolixibacter strains distinguished by the presence of nitrate reductase genes were adept at nitrate-dependent anaerobic corrosion of metallic iron and carbon steel.</title>
        <authorList>
            <person name="Iino T."/>
            <person name="Shono N."/>
            <person name="Ito K."/>
            <person name="Nakamura R."/>
            <person name="Sueoka K."/>
            <person name="Harayama S."/>
            <person name="Ohkuma M."/>
        </authorList>
    </citation>
    <scope>NUCLEOTIDE SEQUENCE [LARGE SCALE GENOMIC DNA]</scope>
    <source>
        <strain evidence="3 4">JCM 13498</strain>
    </source>
</reference>